<evidence type="ECO:0000256" key="1">
    <source>
        <dbReference type="SAM" id="SignalP"/>
    </source>
</evidence>
<organism evidence="2 3">
    <name type="scientific">Shewanella electrodiphila</name>
    <dbReference type="NCBI Taxonomy" id="934143"/>
    <lineage>
        <taxon>Bacteria</taxon>
        <taxon>Pseudomonadati</taxon>
        <taxon>Pseudomonadota</taxon>
        <taxon>Gammaproteobacteria</taxon>
        <taxon>Alteromonadales</taxon>
        <taxon>Shewanellaceae</taxon>
        <taxon>Shewanella</taxon>
    </lineage>
</organism>
<comment type="caution">
    <text evidence="2">The sequence shown here is derived from an EMBL/GenBank/DDBJ whole genome shotgun (WGS) entry which is preliminary data.</text>
</comment>
<sequence>MNKKQIGAVLMSLSFSALGVSATANANEASEQAQLEQAMSEMVVAETSMLLLEEGDAYHTEFTRIVATQFSEILITKEQAKQLSLQKTKHFYFSAEHDVETLAQVVSGVIDTDAPTYFSVSLFREYNRNNGGYQFGAKITEYEDTVNRD</sequence>
<reference evidence="2 3" key="1">
    <citation type="submission" date="2022-01" db="EMBL/GenBank/DDBJ databases">
        <title>Whole genome-based taxonomy of the Shewanellaceae.</title>
        <authorList>
            <person name="Martin-Rodriguez A.J."/>
        </authorList>
    </citation>
    <scope>NUCLEOTIDE SEQUENCE [LARGE SCALE GENOMIC DNA]</scope>
    <source>
        <strain evidence="2 3">DSM 24955</strain>
    </source>
</reference>
<gene>
    <name evidence="2" type="ORF">L2737_20895</name>
</gene>
<evidence type="ECO:0000313" key="2">
    <source>
        <dbReference type="EMBL" id="MCL1047762.1"/>
    </source>
</evidence>
<protein>
    <recommendedName>
        <fullName evidence="4">DUF3887 domain-containing protein</fullName>
    </recommendedName>
</protein>
<dbReference type="Proteomes" id="UP001202134">
    <property type="component" value="Unassembled WGS sequence"/>
</dbReference>
<keyword evidence="3" id="KW-1185">Reference proteome</keyword>
<feature type="signal peptide" evidence="1">
    <location>
        <begin position="1"/>
        <end position="26"/>
    </location>
</feature>
<name>A0ABT0KV89_9GAMM</name>
<feature type="chain" id="PRO_5046034346" description="DUF3887 domain-containing protein" evidence="1">
    <location>
        <begin position="27"/>
        <end position="149"/>
    </location>
</feature>
<evidence type="ECO:0000313" key="3">
    <source>
        <dbReference type="Proteomes" id="UP001202134"/>
    </source>
</evidence>
<accession>A0ABT0KV89</accession>
<dbReference type="EMBL" id="JAKIKU010000018">
    <property type="protein sequence ID" value="MCL1047762.1"/>
    <property type="molecule type" value="Genomic_DNA"/>
</dbReference>
<proteinExistence type="predicted"/>
<dbReference type="RefSeq" id="WP_248956993.1">
    <property type="nucleotide sequence ID" value="NZ_JAKIKU010000018.1"/>
</dbReference>
<evidence type="ECO:0008006" key="4">
    <source>
        <dbReference type="Google" id="ProtNLM"/>
    </source>
</evidence>
<keyword evidence="1" id="KW-0732">Signal</keyword>